<dbReference type="OrthoDB" id="6174504at2"/>
<dbReference type="Pfam" id="PF07331">
    <property type="entry name" value="TctB"/>
    <property type="match status" value="1"/>
</dbReference>
<name>A0A317FIR5_9PROT</name>
<evidence type="ECO:0000313" key="3">
    <source>
        <dbReference type="EMBL" id="PWS37528.1"/>
    </source>
</evidence>
<evidence type="ECO:0000259" key="2">
    <source>
        <dbReference type="Pfam" id="PF07331"/>
    </source>
</evidence>
<dbReference type="InterPro" id="IPR009936">
    <property type="entry name" value="DUF1468"/>
</dbReference>
<comment type="caution">
    <text evidence="3">The sequence shown here is derived from an EMBL/GenBank/DDBJ whole genome shotgun (WGS) entry which is preliminary data.</text>
</comment>
<keyword evidence="4" id="KW-1185">Reference proteome</keyword>
<feature type="transmembrane region" description="Helical" evidence="1">
    <location>
        <begin position="7"/>
        <end position="26"/>
    </location>
</feature>
<dbReference type="AlphaFoldDB" id="A0A317FIR5"/>
<gene>
    <name evidence="3" type="ORF">DFH01_11920</name>
</gene>
<proteinExistence type="predicted"/>
<sequence length="154" mass="16864">MRLNDALLGAILLGFAGWVWWMTTFFPAFPGQDYGPNLFPRILACGIALCGAMLVLRGLRQRAPLVAVDGWMRDPAKLVSFLLIPGATLFYVLASDRLGFIPTAFAILLALALWFRARPLVALPVAAGVTLAVHWFFSGLMRVPLPRGLMDPLL</sequence>
<evidence type="ECO:0000313" key="4">
    <source>
        <dbReference type="Proteomes" id="UP000245765"/>
    </source>
</evidence>
<dbReference type="EMBL" id="QGNA01000002">
    <property type="protein sequence ID" value="PWS37528.1"/>
    <property type="molecule type" value="Genomic_DNA"/>
</dbReference>
<reference evidence="4" key="1">
    <citation type="submission" date="2018-05" db="EMBL/GenBank/DDBJ databases">
        <authorList>
            <person name="Du Z."/>
            <person name="Wang X."/>
        </authorList>
    </citation>
    <scope>NUCLEOTIDE SEQUENCE [LARGE SCALE GENOMIC DNA]</scope>
    <source>
        <strain evidence="4">CQN31</strain>
    </source>
</reference>
<accession>A0A317FIR5</accession>
<dbReference type="RefSeq" id="WP_109870636.1">
    <property type="nucleotide sequence ID" value="NZ_QGNA01000002.1"/>
</dbReference>
<feature type="domain" description="DUF1468" evidence="2">
    <location>
        <begin position="7"/>
        <end position="146"/>
    </location>
</feature>
<keyword evidence="1" id="KW-1133">Transmembrane helix</keyword>
<feature type="transmembrane region" description="Helical" evidence="1">
    <location>
        <begin position="99"/>
        <end position="115"/>
    </location>
</feature>
<feature type="transmembrane region" description="Helical" evidence="1">
    <location>
        <begin position="120"/>
        <end position="137"/>
    </location>
</feature>
<dbReference type="Proteomes" id="UP000245765">
    <property type="component" value="Unassembled WGS sequence"/>
</dbReference>
<feature type="transmembrane region" description="Helical" evidence="1">
    <location>
        <begin position="76"/>
        <end position="93"/>
    </location>
</feature>
<feature type="transmembrane region" description="Helical" evidence="1">
    <location>
        <begin position="38"/>
        <end position="56"/>
    </location>
</feature>
<keyword evidence="1" id="KW-0812">Transmembrane</keyword>
<evidence type="ECO:0000256" key="1">
    <source>
        <dbReference type="SAM" id="Phobius"/>
    </source>
</evidence>
<organism evidence="3 4">
    <name type="scientific">Falsiroseomonas bella</name>
    <dbReference type="NCBI Taxonomy" id="2184016"/>
    <lineage>
        <taxon>Bacteria</taxon>
        <taxon>Pseudomonadati</taxon>
        <taxon>Pseudomonadota</taxon>
        <taxon>Alphaproteobacteria</taxon>
        <taxon>Acetobacterales</taxon>
        <taxon>Roseomonadaceae</taxon>
        <taxon>Falsiroseomonas</taxon>
    </lineage>
</organism>
<keyword evidence="1" id="KW-0472">Membrane</keyword>
<protein>
    <submittedName>
        <fullName evidence="3">Tripartite tricarboxylate transporter TctB family protein</fullName>
    </submittedName>
</protein>